<dbReference type="InterPro" id="IPR012337">
    <property type="entry name" value="RNaseH-like_sf"/>
</dbReference>
<sequence>KYVKADFGKERQVILDTRIRWSSLSMMVKRFYEIRDCIKKALVDIQSAISIEDWEVELIDEIVGSLEPIQAAVEALCRRDSNLITADATIIFTLKSLKERNNRLSTNLLDAINRRIKQRRTILSSVLQNDSDLDASWSLEVAEMYKIPSKAKIEATIKEILLRLNDDNLLYLHEEEQVSESSNVEKNPKRKKNKSEVHKDLDNAITKAMSINYADKVKSDKASHRKSSNRNSRCFRTS</sequence>
<keyword evidence="3" id="KW-1185">Reference proteome</keyword>
<accession>A0A9Q0MND6</accession>
<proteinExistence type="predicted"/>
<evidence type="ECO:0000313" key="3">
    <source>
        <dbReference type="Proteomes" id="UP001151699"/>
    </source>
</evidence>
<feature type="compositionally biased region" description="Polar residues" evidence="1">
    <location>
        <begin position="229"/>
        <end position="238"/>
    </location>
</feature>
<feature type="non-terminal residue" evidence="2">
    <location>
        <position position="1"/>
    </location>
</feature>
<organism evidence="2 3">
    <name type="scientific">Pseudolycoriella hygida</name>
    <dbReference type="NCBI Taxonomy" id="35572"/>
    <lineage>
        <taxon>Eukaryota</taxon>
        <taxon>Metazoa</taxon>
        <taxon>Ecdysozoa</taxon>
        <taxon>Arthropoda</taxon>
        <taxon>Hexapoda</taxon>
        <taxon>Insecta</taxon>
        <taxon>Pterygota</taxon>
        <taxon>Neoptera</taxon>
        <taxon>Endopterygota</taxon>
        <taxon>Diptera</taxon>
        <taxon>Nematocera</taxon>
        <taxon>Sciaroidea</taxon>
        <taxon>Sciaridae</taxon>
        <taxon>Pseudolycoriella</taxon>
    </lineage>
</organism>
<dbReference type="OrthoDB" id="8053861at2759"/>
<evidence type="ECO:0000313" key="2">
    <source>
        <dbReference type="EMBL" id="KAJ6632695.1"/>
    </source>
</evidence>
<dbReference type="AlphaFoldDB" id="A0A9Q0MND6"/>
<dbReference type="SUPFAM" id="SSF53098">
    <property type="entry name" value="Ribonuclease H-like"/>
    <property type="match status" value="1"/>
</dbReference>
<feature type="region of interest" description="Disordered" evidence="1">
    <location>
        <begin position="216"/>
        <end position="238"/>
    </location>
</feature>
<reference evidence="2" key="1">
    <citation type="submission" date="2022-07" db="EMBL/GenBank/DDBJ databases">
        <authorList>
            <person name="Trinca V."/>
            <person name="Uliana J.V.C."/>
            <person name="Torres T.T."/>
            <person name="Ward R.J."/>
            <person name="Monesi N."/>
        </authorList>
    </citation>
    <scope>NUCLEOTIDE SEQUENCE</scope>
    <source>
        <strain evidence="2">HSMRA1968</strain>
        <tissue evidence="2">Whole embryos</tissue>
    </source>
</reference>
<dbReference type="Proteomes" id="UP001151699">
    <property type="component" value="Unassembled WGS sequence"/>
</dbReference>
<feature type="non-terminal residue" evidence="2">
    <location>
        <position position="238"/>
    </location>
</feature>
<dbReference type="EMBL" id="WJQU01002595">
    <property type="protein sequence ID" value="KAJ6632695.1"/>
    <property type="molecule type" value="Genomic_DNA"/>
</dbReference>
<comment type="caution">
    <text evidence="2">The sequence shown here is derived from an EMBL/GenBank/DDBJ whole genome shotgun (WGS) entry which is preliminary data.</text>
</comment>
<feature type="region of interest" description="Disordered" evidence="1">
    <location>
        <begin position="177"/>
        <end position="202"/>
    </location>
</feature>
<protein>
    <submittedName>
        <fullName evidence="2">Uncharacterized protein</fullName>
    </submittedName>
</protein>
<evidence type="ECO:0000256" key="1">
    <source>
        <dbReference type="SAM" id="MobiDB-lite"/>
    </source>
</evidence>
<gene>
    <name evidence="2" type="ORF">Bhyg_17130</name>
</gene>
<name>A0A9Q0MND6_9DIPT</name>